<gene>
    <name evidence="2" type="ORF">J5A65_12955</name>
</gene>
<sequence length="208" mass="23639">MKTVEISPEEFRILQDYKHEGPHKLMKGKAEAILLLSRNVDIGVVAELAERTTATIKTWLQDWHETRLASIHTGHAGNLNASKLTPQQRAETIEVLQQPPGQLGLPAEFWTVPDLANWIDSHFQITYASETSYHFLLHLAGLSFHKPGAVDQHRAPEAEWSARRFVDSGEKPEFIRTCEVKSVLCRLRNLVKSLKNKSSRRFLRGLGR</sequence>
<reference evidence="2 3" key="1">
    <citation type="submission" date="2021-03" db="EMBL/GenBank/DDBJ databases">
        <title>Human Oral Microbial Genomes.</title>
        <authorList>
            <person name="Johnston C.D."/>
            <person name="Chen T."/>
            <person name="Dewhirst F.E."/>
        </authorList>
    </citation>
    <scope>NUCLEOTIDE SEQUENCE [LARGE SCALE GENOMIC DNA]</scope>
    <source>
        <strain evidence="2 3">DSMZ 100122</strain>
    </source>
</reference>
<dbReference type="SUPFAM" id="SSF46689">
    <property type="entry name" value="Homeodomain-like"/>
    <property type="match status" value="1"/>
</dbReference>
<dbReference type="InterPro" id="IPR009057">
    <property type="entry name" value="Homeodomain-like_sf"/>
</dbReference>
<evidence type="ECO:0000259" key="1">
    <source>
        <dbReference type="Pfam" id="PF13592"/>
    </source>
</evidence>
<protein>
    <submittedName>
        <fullName evidence="2">Winged helix-turn-helix domain-containing protein</fullName>
    </submittedName>
</protein>
<keyword evidence="3" id="KW-1185">Reference proteome</keyword>
<dbReference type="RefSeq" id="WP_212322772.1">
    <property type="nucleotide sequence ID" value="NZ_AP024463.1"/>
</dbReference>
<feature type="domain" description="Winged helix-turn helix" evidence="1">
    <location>
        <begin position="108"/>
        <end position="158"/>
    </location>
</feature>
<evidence type="ECO:0000313" key="2">
    <source>
        <dbReference type="EMBL" id="QUC07813.1"/>
    </source>
</evidence>
<dbReference type="InterPro" id="IPR025959">
    <property type="entry name" value="Winged_HTH_dom"/>
</dbReference>
<proteinExistence type="predicted"/>
<name>A0ABX7Y4Z3_9ACTN</name>
<dbReference type="Pfam" id="PF13592">
    <property type="entry name" value="HTH_33"/>
    <property type="match status" value="1"/>
</dbReference>
<evidence type="ECO:0000313" key="3">
    <source>
        <dbReference type="Proteomes" id="UP000678513"/>
    </source>
</evidence>
<dbReference type="EMBL" id="CP072384">
    <property type="protein sequence ID" value="QUC07813.1"/>
    <property type="molecule type" value="Genomic_DNA"/>
</dbReference>
<organism evidence="2 3">
    <name type="scientific">Arachnia rubra</name>
    <dbReference type="NCBI Taxonomy" id="1547448"/>
    <lineage>
        <taxon>Bacteria</taxon>
        <taxon>Bacillati</taxon>
        <taxon>Actinomycetota</taxon>
        <taxon>Actinomycetes</taxon>
        <taxon>Propionibacteriales</taxon>
        <taxon>Propionibacteriaceae</taxon>
        <taxon>Arachnia</taxon>
    </lineage>
</organism>
<dbReference type="Proteomes" id="UP000678513">
    <property type="component" value="Chromosome"/>
</dbReference>
<accession>A0ABX7Y4Z3</accession>